<accession>S8E984</accession>
<protein>
    <submittedName>
        <fullName evidence="2">Uncharacterized protein</fullName>
    </submittedName>
</protein>
<dbReference type="InParanoid" id="S8E984"/>
<sequence length="246" mass="25405">MLTVPALVLLCVAGALASPPPGHTDAYGNSADTAQNPMNGPPVAYYNPAVNGGTMFDNTGNGLGEPLNVIISGKSSPQVIGSGLDGILNYARAIGFSEECLDIHLGSPFSANLGDGHGWVNQTIELRQDYGSADLGTCLESLIGGNHFRVYIQNGPQANSGALFLAVSKEQDVEKGHDIVPDGYNIGRDQLVAHAVGLKSWGSVAYYTVAQNITGLMPAGSEGVNHDIAVDGIVTLLTVSATDKAS</sequence>
<feature type="chain" id="PRO_5004550485" evidence="1">
    <location>
        <begin position="18"/>
        <end position="246"/>
    </location>
</feature>
<proteinExistence type="predicted"/>
<gene>
    <name evidence="2" type="ORF">FOMPIDRAFT_1024023</name>
</gene>
<dbReference type="HOGENOM" id="CLU_061244_1_1_1"/>
<keyword evidence="3" id="KW-1185">Reference proteome</keyword>
<feature type="signal peptide" evidence="1">
    <location>
        <begin position="1"/>
        <end position="17"/>
    </location>
</feature>
<dbReference type="Proteomes" id="UP000015241">
    <property type="component" value="Unassembled WGS sequence"/>
</dbReference>
<dbReference type="AlphaFoldDB" id="S8E984"/>
<name>S8E984_FOMSC</name>
<evidence type="ECO:0000313" key="2">
    <source>
        <dbReference type="EMBL" id="EPS99878.1"/>
    </source>
</evidence>
<evidence type="ECO:0000313" key="3">
    <source>
        <dbReference type="Proteomes" id="UP000015241"/>
    </source>
</evidence>
<dbReference type="EMBL" id="KE504153">
    <property type="protein sequence ID" value="EPS99878.1"/>
    <property type="molecule type" value="Genomic_DNA"/>
</dbReference>
<dbReference type="eggNOG" id="ENOG502RZXK">
    <property type="taxonomic scope" value="Eukaryota"/>
</dbReference>
<keyword evidence="1" id="KW-0732">Signal</keyword>
<dbReference type="STRING" id="743788.S8E984"/>
<reference evidence="2 3" key="1">
    <citation type="journal article" date="2012" name="Science">
        <title>The Paleozoic origin of enzymatic lignin decomposition reconstructed from 31 fungal genomes.</title>
        <authorList>
            <person name="Floudas D."/>
            <person name="Binder M."/>
            <person name="Riley R."/>
            <person name="Barry K."/>
            <person name="Blanchette R.A."/>
            <person name="Henrissat B."/>
            <person name="Martinez A.T."/>
            <person name="Otillar R."/>
            <person name="Spatafora J.W."/>
            <person name="Yadav J.S."/>
            <person name="Aerts A."/>
            <person name="Benoit I."/>
            <person name="Boyd A."/>
            <person name="Carlson A."/>
            <person name="Copeland A."/>
            <person name="Coutinho P.M."/>
            <person name="de Vries R.P."/>
            <person name="Ferreira P."/>
            <person name="Findley K."/>
            <person name="Foster B."/>
            <person name="Gaskell J."/>
            <person name="Glotzer D."/>
            <person name="Gorecki P."/>
            <person name="Heitman J."/>
            <person name="Hesse C."/>
            <person name="Hori C."/>
            <person name="Igarashi K."/>
            <person name="Jurgens J.A."/>
            <person name="Kallen N."/>
            <person name="Kersten P."/>
            <person name="Kohler A."/>
            <person name="Kuees U."/>
            <person name="Kumar T.K.A."/>
            <person name="Kuo A."/>
            <person name="LaButti K."/>
            <person name="Larrondo L.F."/>
            <person name="Lindquist E."/>
            <person name="Ling A."/>
            <person name="Lombard V."/>
            <person name="Lucas S."/>
            <person name="Lundell T."/>
            <person name="Martin R."/>
            <person name="McLaughlin D.J."/>
            <person name="Morgenstern I."/>
            <person name="Morin E."/>
            <person name="Murat C."/>
            <person name="Nagy L.G."/>
            <person name="Nolan M."/>
            <person name="Ohm R.A."/>
            <person name="Patyshakuliyeva A."/>
            <person name="Rokas A."/>
            <person name="Ruiz-Duenas F.J."/>
            <person name="Sabat G."/>
            <person name="Salamov A."/>
            <person name="Samejima M."/>
            <person name="Schmutz J."/>
            <person name="Slot J.C."/>
            <person name="St John F."/>
            <person name="Stenlid J."/>
            <person name="Sun H."/>
            <person name="Sun S."/>
            <person name="Syed K."/>
            <person name="Tsang A."/>
            <person name="Wiebenga A."/>
            <person name="Young D."/>
            <person name="Pisabarro A."/>
            <person name="Eastwood D.C."/>
            <person name="Martin F."/>
            <person name="Cullen D."/>
            <person name="Grigoriev I.V."/>
            <person name="Hibbett D.S."/>
        </authorList>
    </citation>
    <scope>NUCLEOTIDE SEQUENCE</scope>
    <source>
        <strain evidence="3">FP-58527</strain>
    </source>
</reference>
<dbReference type="OrthoDB" id="2310204at2759"/>
<organism evidence="2 3">
    <name type="scientific">Fomitopsis schrenkii</name>
    <name type="common">Brown rot fungus</name>
    <dbReference type="NCBI Taxonomy" id="2126942"/>
    <lineage>
        <taxon>Eukaryota</taxon>
        <taxon>Fungi</taxon>
        <taxon>Dikarya</taxon>
        <taxon>Basidiomycota</taxon>
        <taxon>Agaricomycotina</taxon>
        <taxon>Agaricomycetes</taxon>
        <taxon>Polyporales</taxon>
        <taxon>Fomitopsis</taxon>
    </lineage>
</organism>
<evidence type="ECO:0000256" key="1">
    <source>
        <dbReference type="SAM" id="SignalP"/>
    </source>
</evidence>